<evidence type="ECO:0000313" key="1">
    <source>
        <dbReference type="EMBL" id="KAH7363412.1"/>
    </source>
</evidence>
<accession>A0A8K0THC0</accession>
<keyword evidence="2" id="KW-1185">Reference proteome</keyword>
<dbReference type="Proteomes" id="UP000813385">
    <property type="component" value="Unassembled WGS sequence"/>
</dbReference>
<comment type="caution">
    <text evidence="1">The sequence shown here is derived from an EMBL/GenBank/DDBJ whole genome shotgun (WGS) entry which is preliminary data.</text>
</comment>
<gene>
    <name evidence="1" type="ORF">B0T11DRAFT_93570</name>
</gene>
<protein>
    <submittedName>
        <fullName evidence="1">AAA domain-containing protein</fullName>
    </submittedName>
</protein>
<evidence type="ECO:0000313" key="2">
    <source>
        <dbReference type="Proteomes" id="UP000813385"/>
    </source>
</evidence>
<name>A0A8K0THC0_9PEZI</name>
<proteinExistence type="predicted"/>
<dbReference type="InterPro" id="IPR027417">
    <property type="entry name" value="P-loop_NTPase"/>
</dbReference>
<dbReference type="OrthoDB" id="3512845at2759"/>
<dbReference type="SUPFAM" id="SSF52540">
    <property type="entry name" value="P-loop containing nucleoside triphosphate hydrolases"/>
    <property type="match status" value="1"/>
</dbReference>
<dbReference type="AlphaFoldDB" id="A0A8K0THC0"/>
<organism evidence="1 2">
    <name type="scientific">Plectosphaerella cucumerina</name>
    <dbReference type="NCBI Taxonomy" id="40658"/>
    <lineage>
        <taxon>Eukaryota</taxon>
        <taxon>Fungi</taxon>
        <taxon>Dikarya</taxon>
        <taxon>Ascomycota</taxon>
        <taxon>Pezizomycotina</taxon>
        <taxon>Sordariomycetes</taxon>
        <taxon>Hypocreomycetidae</taxon>
        <taxon>Glomerellales</taxon>
        <taxon>Plectosphaerellaceae</taxon>
        <taxon>Plectosphaerella</taxon>
    </lineage>
</organism>
<reference evidence="1" key="1">
    <citation type="journal article" date="2021" name="Nat. Commun.">
        <title>Genetic determinants of endophytism in the Arabidopsis root mycobiome.</title>
        <authorList>
            <person name="Mesny F."/>
            <person name="Miyauchi S."/>
            <person name="Thiergart T."/>
            <person name="Pickel B."/>
            <person name="Atanasova L."/>
            <person name="Karlsson M."/>
            <person name="Huettel B."/>
            <person name="Barry K.W."/>
            <person name="Haridas S."/>
            <person name="Chen C."/>
            <person name="Bauer D."/>
            <person name="Andreopoulos W."/>
            <person name="Pangilinan J."/>
            <person name="LaButti K."/>
            <person name="Riley R."/>
            <person name="Lipzen A."/>
            <person name="Clum A."/>
            <person name="Drula E."/>
            <person name="Henrissat B."/>
            <person name="Kohler A."/>
            <person name="Grigoriev I.V."/>
            <person name="Martin F.M."/>
            <person name="Hacquard S."/>
        </authorList>
    </citation>
    <scope>NUCLEOTIDE SEQUENCE</scope>
    <source>
        <strain evidence="1">MPI-CAGE-AT-0016</strain>
    </source>
</reference>
<sequence length="211" mass="23563">MVGTSSFSPSIGQLLRFDEEDSRPVAVMMCGLCGSGKSTLSHAIVAEYPSFVRLSIDGIVHEMHGVYGVDYPESMCDEYQDEAADIFEQRLRDRLDSGGDVVLDRSFHSKEDRDYFRKLIESGGGRVVLLYMKPPDKEKLWARVQQRKSHKHALHGEKLGDAAVETSRETFDVYWDGFEIPEGEGAIVMSNSINGRNIVSGAEVQCPKIRS</sequence>
<dbReference type="Gene3D" id="3.40.50.300">
    <property type="entry name" value="P-loop containing nucleotide triphosphate hydrolases"/>
    <property type="match status" value="1"/>
</dbReference>
<dbReference type="EMBL" id="JAGPXD010000003">
    <property type="protein sequence ID" value="KAH7363412.1"/>
    <property type="molecule type" value="Genomic_DNA"/>
</dbReference>
<dbReference type="Pfam" id="PF13671">
    <property type="entry name" value="AAA_33"/>
    <property type="match status" value="1"/>
</dbReference>